<dbReference type="EMBL" id="REGC01000021">
    <property type="protein sequence ID" value="RMB56696.1"/>
    <property type="molecule type" value="Genomic_DNA"/>
</dbReference>
<dbReference type="RefSeq" id="WP_121928255.1">
    <property type="nucleotide sequence ID" value="NZ_CP068291.1"/>
</dbReference>
<dbReference type="SUPFAM" id="SSF52402">
    <property type="entry name" value="Adenine nucleotide alpha hydrolases-like"/>
    <property type="match status" value="2"/>
</dbReference>
<accession>A0A3M0GH98</accession>
<dbReference type="Proteomes" id="UP000270649">
    <property type="component" value="Unassembled WGS sequence"/>
</dbReference>
<dbReference type="InterPro" id="IPR006016">
    <property type="entry name" value="UspA"/>
</dbReference>
<proteinExistence type="inferred from homology"/>
<sequence length="323" mass="35379">MGNKSKQPLLPTLHKGSVEEPLRVLISWSPSSSGTEPLDFAAWLSRTAVIEVRVISTVFQPWTTTSLSKLGGKYKKWFKEQKKVCASATATALTEAGIPEKYWDDTPSVLVDGPSRPQLLTEMAQDFHADLILLGPNQAAPKGRFFPGSTADTLLHYSPRPLGLIPRKAKLSKHGVTRFNFVITERGNRADRELLAAAELADHWNLPLRILAFSADDLLHSPSKDNSDIALKLTAEWHEDSLAMLDRARDHIQDSFPEVEVTSEIGSGAGWSGAVDSLKWKKGDLMLMASTPQGPIARVFLGSTATELLPHIRVPVLIHPATA</sequence>
<dbReference type="PANTHER" id="PTHR46268">
    <property type="entry name" value="STRESS RESPONSE PROTEIN NHAX"/>
    <property type="match status" value="1"/>
</dbReference>
<dbReference type="PANTHER" id="PTHR46268:SF6">
    <property type="entry name" value="UNIVERSAL STRESS PROTEIN UP12"/>
    <property type="match status" value="1"/>
</dbReference>
<comment type="caution">
    <text evidence="3">The sequence shown here is derived from an EMBL/GenBank/DDBJ whole genome shotgun (WGS) entry which is preliminary data.</text>
</comment>
<comment type="similarity">
    <text evidence="1">Belongs to the universal stress protein A family.</text>
</comment>
<dbReference type="Gene3D" id="3.40.50.12370">
    <property type="match status" value="1"/>
</dbReference>
<feature type="domain" description="UspA" evidence="2">
    <location>
        <begin position="29"/>
        <end position="162"/>
    </location>
</feature>
<reference evidence="3 4" key="1">
    <citation type="submission" date="2018-10" db="EMBL/GenBank/DDBJ databases">
        <title>Corynebacterium macginleyi genome sequencing and assembly of the type strain and two clinical samples.</title>
        <authorList>
            <person name="Bernier A.-M."/>
            <person name="Bernard K."/>
        </authorList>
    </citation>
    <scope>NUCLEOTIDE SEQUENCE [LARGE SCALE GENOMIC DNA]</scope>
    <source>
        <strain evidence="3 4">NML 120205</strain>
    </source>
</reference>
<protein>
    <submittedName>
        <fullName evidence="3">Universal stress protein</fullName>
    </submittedName>
</protein>
<feature type="domain" description="UspA" evidence="2">
    <location>
        <begin position="194"/>
        <end position="318"/>
    </location>
</feature>
<evidence type="ECO:0000313" key="4">
    <source>
        <dbReference type="Proteomes" id="UP000270649"/>
    </source>
</evidence>
<evidence type="ECO:0000313" key="3">
    <source>
        <dbReference type="EMBL" id="RMB56696.1"/>
    </source>
</evidence>
<dbReference type="Pfam" id="PF00582">
    <property type="entry name" value="Usp"/>
    <property type="match status" value="2"/>
</dbReference>
<evidence type="ECO:0000259" key="2">
    <source>
        <dbReference type="Pfam" id="PF00582"/>
    </source>
</evidence>
<dbReference type="AlphaFoldDB" id="A0A3M0GH98"/>
<name>A0A3M0GH98_9CORY</name>
<organism evidence="3 4">
    <name type="scientific">Corynebacterium macginleyi</name>
    <dbReference type="NCBI Taxonomy" id="38290"/>
    <lineage>
        <taxon>Bacteria</taxon>
        <taxon>Bacillati</taxon>
        <taxon>Actinomycetota</taxon>
        <taxon>Actinomycetes</taxon>
        <taxon>Mycobacteriales</taxon>
        <taxon>Corynebacteriaceae</taxon>
        <taxon>Corynebacterium</taxon>
    </lineage>
</organism>
<dbReference type="CDD" id="cd00293">
    <property type="entry name" value="USP-like"/>
    <property type="match status" value="2"/>
</dbReference>
<gene>
    <name evidence="3" type="ORF">D9543_10885</name>
</gene>
<evidence type="ECO:0000256" key="1">
    <source>
        <dbReference type="ARBA" id="ARBA00008791"/>
    </source>
</evidence>